<dbReference type="Gene3D" id="3.30.565.10">
    <property type="entry name" value="Histidine kinase-like ATPase, C-terminal domain"/>
    <property type="match status" value="1"/>
</dbReference>
<dbReference type="SUPFAM" id="SSF55874">
    <property type="entry name" value="ATPase domain of HSP90 chaperone/DNA topoisomerase II/histidine kinase"/>
    <property type="match status" value="1"/>
</dbReference>
<keyword evidence="10" id="KW-0067">ATP-binding</keyword>
<name>A0AAJ5C1U8_9SPHI</name>
<dbReference type="InterPro" id="IPR036890">
    <property type="entry name" value="HATPase_C_sf"/>
</dbReference>
<dbReference type="Gene3D" id="6.10.340.10">
    <property type="match status" value="1"/>
</dbReference>
<evidence type="ECO:0000256" key="9">
    <source>
        <dbReference type="ARBA" id="ARBA00022777"/>
    </source>
</evidence>
<comment type="subcellular location">
    <subcellularLocation>
        <location evidence="2">Cell membrane</location>
        <topology evidence="2">Multi-pass membrane protein</topology>
    </subcellularLocation>
</comment>
<keyword evidence="4" id="KW-1003">Cell membrane</keyword>
<dbReference type="SMART" id="SM00387">
    <property type="entry name" value="HATPase_c"/>
    <property type="match status" value="1"/>
</dbReference>
<feature type="domain" description="HAMP" evidence="16">
    <location>
        <begin position="179"/>
        <end position="234"/>
    </location>
</feature>
<evidence type="ECO:0000256" key="13">
    <source>
        <dbReference type="ARBA" id="ARBA00023136"/>
    </source>
</evidence>
<evidence type="ECO:0000313" key="18">
    <source>
        <dbReference type="Proteomes" id="UP000215355"/>
    </source>
</evidence>
<evidence type="ECO:0000256" key="14">
    <source>
        <dbReference type="SAM" id="Phobius"/>
    </source>
</evidence>
<dbReference type="SUPFAM" id="SSF47384">
    <property type="entry name" value="Homodimeric domain of signal transducing histidine kinase"/>
    <property type="match status" value="1"/>
</dbReference>
<keyword evidence="7 14" id="KW-0812">Transmembrane</keyword>
<evidence type="ECO:0000259" key="15">
    <source>
        <dbReference type="PROSITE" id="PS50109"/>
    </source>
</evidence>
<dbReference type="CDD" id="cd00082">
    <property type="entry name" value="HisKA"/>
    <property type="match status" value="1"/>
</dbReference>
<dbReference type="Pfam" id="PF00512">
    <property type="entry name" value="HisKA"/>
    <property type="match status" value="1"/>
</dbReference>
<evidence type="ECO:0000256" key="10">
    <source>
        <dbReference type="ARBA" id="ARBA00022840"/>
    </source>
</evidence>
<evidence type="ECO:0000256" key="6">
    <source>
        <dbReference type="ARBA" id="ARBA00022679"/>
    </source>
</evidence>
<evidence type="ECO:0000256" key="5">
    <source>
        <dbReference type="ARBA" id="ARBA00022553"/>
    </source>
</evidence>
<dbReference type="InterPro" id="IPR003661">
    <property type="entry name" value="HisK_dim/P_dom"/>
</dbReference>
<keyword evidence="8" id="KW-0547">Nucleotide-binding</keyword>
<evidence type="ECO:0000256" key="4">
    <source>
        <dbReference type="ARBA" id="ARBA00022475"/>
    </source>
</evidence>
<keyword evidence="12" id="KW-0902">Two-component regulatory system</keyword>
<dbReference type="PROSITE" id="PS50109">
    <property type="entry name" value="HIS_KIN"/>
    <property type="match status" value="1"/>
</dbReference>
<dbReference type="SMART" id="SM00304">
    <property type="entry name" value="HAMP"/>
    <property type="match status" value="1"/>
</dbReference>
<dbReference type="Proteomes" id="UP000215355">
    <property type="component" value="Chromosome 1"/>
</dbReference>
<keyword evidence="5" id="KW-0597">Phosphoprotein</keyword>
<evidence type="ECO:0000256" key="7">
    <source>
        <dbReference type="ARBA" id="ARBA00022692"/>
    </source>
</evidence>
<dbReference type="InterPro" id="IPR003594">
    <property type="entry name" value="HATPase_dom"/>
</dbReference>
<keyword evidence="9 17" id="KW-0418">Kinase</keyword>
<dbReference type="AlphaFoldDB" id="A0AAJ5C1U8"/>
<sequence>MKIKVKIILSFSLIAISLIVLFAYYVSYFTRDSLQTKFFHRLEENARIVGEHIVQNDEYNNQIYYEVKRKYLKQLSEGKDYYLRIVKGSNQLRIRPDLPMPSEFYQTAIEEGKAIYLHNKVSYLALYFEDKQHAENLLVISEGIDDYGHGEQKDLDQTLLTGGLISLVFIIGLAFYFANRILNPLKVLNDELEKVNIATLDHRLTNKFSSEGDEIDQLYTNYNSMLDRLDIAVQLQKSFIGNASHSLRTPLTIIGGEAELAQQQIDLSHDAQQSIDTIIHHTNRMKFMIKDLLVMSSLGSQRKIKDVLPVRIDELLFEVIKTETELNSNCKVQFDLSNIPEDSDDLLVKANPDLFYIAFSNILSNAIKYGSNEPVKVLLEFDAEHIIIKIIDKGIGIPEKDLANIYYSFFRASNVGEIYGNGLGLVLARNIFILHDVQLALETQENKGTSVTVKIPKPTF</sequence>
<comment type="catalytic activity">
    <reaction evidence="1">
        <text>ATP + protein L-histidine = ADP + protein N-phospho-L-histidine.</text>
        <dbReference type="EC" id="2.7.13.3"/>
    </reaction>
</comment>
<feature type="transmembrane region" description="Helical" evidence="14">
    <location>
        <begin position="7"/>
        <end position="26"/>
    </location>
</feature>
<dbReference type="KEGG" id="smiz:4412673_03684"/>
<proteinExistence type="predicted"/>
<evidence type="ECO:0000259" key="16">
    <source>
        <dbReference type="PROSITE" id="PS50885"/>
    </source>
</evidence>
<dbReference type="Gene3D" id="1.10.287.130">
    <property type="match status" value="1"/>
</dbReference>
<dbReference type="PANTHER" id="PTHR45528:SF1">
    <property type="entry name" value="SENSOR HISTIDINE KINASE CPXA"/>
    <property type="match status" value="1"/>
</dbReference>
<dbReference type="GO" id="GO:0000155">
    <property type="term" value="F:phosphorelay sensor kinase activity"/>
    <property type="evidence" value="ECO:0007669"/>
    <property type="project" value="InterPro"/>
</dbReference>
<evidence type="ECO:0000313" key="17">
    <source>
        <dbReference type="EMBL" id="SNV61209.1"/>
    </source>
</evidence>
<keyword evidence="6 17" id="KW-0808">Transferase</keyword>
<dbReference type="PANTHER" id="PTHR45528">
    <property type="entry name" value="SENSOR HISTIDINE KINASE CPXA"/>
    <property type="match status" value="1"/>
</dbReference>
<evidence type="ECO:0000256" key="3">
    <source>
        <dbReference type="ARBA" id="ARBA00012438"/>
    </source>
</evidence>
<reference evidence="17 18" key="1">
    <citation type="submission" date="2017-06" db="EMBL/GenBank/DDBJ databases">
        <authorList>
            <consortium name="Pathogen Informatics"/>
        </authorList>
    </citation>
    <scope>NUCLEOTIDE SEQUENCE [LARGE SCALE GENOMIC DNA]</scope>
    <source>
        <strain evidence="17 18">NCTC12149</strain>
    </source>
</reference>
<dbReference type="CDD" id="cd00075">
    <property type="entry name" value="HATPase"/>
    <property type="match status" value="1"/>
</dbReference>
<dbReference type="InterPro" id="IPR050398">
    <property type="entry name" value="HssS/ArlS-like"/>
</dbReference>
<feature type="transmembrane region" description="Helical" evidence="14">
    <location>
        <begin position="159"/>
        <end position="178"/>
    </location>
</feature>
<keyword evidence="13 14" id="KW-0472">Membrane</keyword>
<dbReference type="EMBL" id="LT906468">
    <property type="protein sequence ID" value="SNV61209.1"/>
    <property type="molecule type" value="Genomic_DNA"/>
</dbReference>
<evidence type="ECO:0000256" key="2">
    <source>
        <dbReference type="ARBA" id="ARBA00004651"/>
    </source>
</evidence>
<evidence type="ECO:0000256" key="11">
    <source>
        <dbReference type="ARBA" id="ARBA00022989"/>
    </source>
</evidence>
<gene>
    <name evidence="17" type="primary">arlS</name>
    <name evidence="17" type="ORF">SAMEA4412673_03684</name>
</gene>
<feature type="domain" description="Histidine kinase" evidence="15">
    <location>
        <begin position="242"/>
        <end position="459"/>
    </location>
</feature>
<accession>A0AAJ5C1U8</accession>
<dbReference type="GO" id="GO:0005886">
    <property type="term" value="C:plasma membrane"/>
    <property type="evidence" value="ECO:0007669"/>
    <property type="project" value="UniProtKB-SubCell"/>
</dbReference>
<dbReference type="InterPro" id="IPR003660">
    <property type="entry name" value="HAMP_dom"/>
</dbReference>
<evidence type="ECO:0000256" key="8">
    <source>
        <dbReference type="ARBA" id="ARBA00022741"/>
    </source>
</evidence>
<dbReference type="RefSeq" id="WP_093099269.1">
    <property type="nucleotide sequence ID" value="NZ_FNGK01000004.1"/>
</dbReference>
<dbReference type="InterPro" id="IPR005467">
    <property type="entry name" value="His_kinase_dom"/>
</dbReference>
<evidence type="ECO:0000256" key="12">
    <source>
        <dbReference type="ARBA" id="ARBA00023012"/>
    </source>
</evidence>
<dbReference type="GO" id="GO:0005524">
    <property type="term" value="F:ATP binding"/>
    <property type="evidence" value="ECO:0007669"/>
    <property type="project" value="UniProtKB-KW"/>
</dbReference>
<dbReference type="SMART" id="SM00388">
    <property type="entry name" value="HisKA"/>
    <property type="match status" value="1"/>
</dbReference>
<keyword evidence="11 14" id="KW-1133">Transmembrane helix</keyword>
<dbReference type="Pfam" id="PF02518">
    <property type="entry name" value="HATPase_c"/>
    <property type="match status" value="1"/>
</dbReference>
<evidence type="ECO:0000256" key="1">
    <source>
        <dbReference type="ARBA" id="ARBA00000085"/>
    </source>
</evidence>
<dbReference type="InterPro" id="IPR004358">
    <property type="entry name" value="Sig_transdc_His_kin-like_C"/>
</dbReference>
<dbReference type="PROSITE" id="PS50885">
    <property type="entry name" value="HAMP"/>
    <property type="match status" value="1"/>
</dbReference>
<dbReference type="PRINTS" id="PR00344">
    <property type="entry name" value="BCTRLSENSOR"/>
</dbReference>
<organism evidence="17 18">
    <name type="scientific">Sphingobacterium mizutaii</name>
    <dbReference type="NCBI Taxonomy" id="1010"/>
    <lineage>
        <taxon>Bacteria</taxon>
        <taxon>Pseudomonadati</taxon>
        <taxon>Bacteroidota</taxon>
        <taxon>Sphingobacteriia</taxon>
        <taxon>Sphingobacteriales</taxon>
        <taxon>Sphingobacteriaceae</taxon>
        <taxon>Sphingobacterium</taxon>
    </lineage>
</organism>
<dbReference type="EC" id="2.7.13.3" evidence="3"/>
<dbReference type="InterPro" id="IPR036097">
    <property type="entry name" value="HisK_dim/P_sf"/>
</dbReference>
<protein>
    <recommendedName>
        <fullName evidence="3">histidine kinase</fullName>
        <ecNumber evidence="3">2.7.13.3</ecNumber>
    </recommendedName>
</protein>